<evidence type="ECO:0000256" key="1">
    <source>
        <dbReference type="ARBA" id="ARBA00001936"/>
    </source>
</evidence>
<dbReference type="FunFam" id="3.30.420.10:FF:000003">
    <property type="entry name" value="Oligoribonuclease"/>
    <property type="match status" value="1"/>
</dbReference>
<organism evidence="12 13">
    <name type="scientific">Miscanthus lutarioriparius</name>
    <dbReference type="NCBI Taxonomy" id="422564"/>
    <lineage>
        <taxon>Eukaryota</taxon>
        <taxon>Viridiplantae</taxon>
        <taxon>Streptophyta</taxon>
        <taxon>Embryophyta</taxon>
        <taxon>Tracheophyta</taxon>
        <taxon>Spermatophyta</taxon>
        <taxon>Magnoliopsida</taxon>
        <taxon>Liliopsida</taxon>
        <taxon>Poales</taxon>
        <taxon>Poaceae</taxon>
        <taxon>PACMAD clade</taxon>
        <taxon>Panicoideae</taxon>
        <taxon>Andropogonodae</taxon>
        <taxon>Andropogoneae</taxon>
        <taxon>Saccharinae</taxon>
        <taxon>Miscanthus</taxon>
    </lineage>
</organism>
<dbReference type="OrthoDB" id="270189at2759"/>
<keyword evidence="13" id="KW-1185">Reference proteome</keyword>
<dbReference type="InterPro" id="IPR022894">
    <property type="entry name" value="Oligoribonuclease"/>
</dbReference>
<keyword evidence="7" id="KW-0378">Hydrolase</keyword>
<evidence type="ECO:0000256" key="7">
    <source>
        <dbReference type="ARBA" id="ARBA00022801"/>
    </source>
</evidence>
<dbReference type="GO" id="GO:0006751">
    <property type="term" value="P:glutathione catabolic process"/>
    <property type="evidence" value="ECO:0007669"/>
    <property type="project" value="InterPro"/>
</dbReference>
<dbReference type="GO" id="GO:0003676">
    <property type="term" value="F:nucleic acid binding"/>
    <property type="evidence" value="ECO:0007669"/>
    <property type="project" value="InterPro"/>
</dbReference>
<keyword evidence="9" id="KW-0456">Lyase</keyword>
<evidence type="ECO:0000313" key="12">
    <source>
        <dbReference type="EMBL" id="CAD6244641.1"/>
    </source>
</evidence>
<feature type="transmembrane region" description="Helical" evidence="10">
    <location>
        <begin position="381"/>
        <end position="403"/>
    </location>
</feature>
<evidence type="ECO:0000259" key="11">
    <source>
        <dbReference type="SMART" id="SM00479"/>
    </source>
</evidence>
<proteinExistence type="inferred from homology"/>
<dbReference type="CDD" id="cd06135">
    <property type="entry name" value="Orn"/>
    <property type="match status" value="1"/>
</dbReference>
<dbReference type="NCBIfam" id="NF003765">
    <property type="entry name" value="PRK05359.1"/>
    <property type="match status" value="1"/>
</dbReference>
<dbReference type="Pfam" id="PF04752">
    <property type="entry name" value="ChaC"/>
    <property type="match status" value="1"/>
</dbReference>
<dbReference type="SMART" id="SM00479">
    <property type="entry name" value="EXOIII"/>
    <property type="match status" value="1"/>
</dbReference>
<dbReference type="Gene3D" id="3.30.420.10">
    <property type="entry name" value="Ribonuclease H-like superfamily/Ribonuclease H"/>
    <property type="match status" value="1"/>
</dbReference>
<keyword evidence="10" id="KW-0472">Membrane</keyword>
<keyword evidence="10" id="KW-0812">Transmembrane</keyword>
<evidence type="ECO:0000256" key="10">
    <source>
        <dbReference type="SAM" id="Phobius"/>
    </source>
</evidence>
<evidence type="ECO:0000313" key="13">
    <source>
        <dbReference type="Proteomes" id="UP000604825"/>
    </source>
</evidence>
<dbReference type="InterPro" id="IPR013520">
    <property type="entry name" value="Ribonucl_H"/>
</dbReference>
<dbReference type="InterPro" id="IPR013024">
    <property type="entry name" value="GGCT-like"/>
</dbReference>
<evidence type="ECO:0000256" key="3">
    <source>
        <dbReference type="ARBA" id="ARBA00008861"/>
    </source>
</evidence>
<accession>A0A811PNQ4</accession>
<dbReference type="PANTHER" id="PTHR12192">
    <property type="entry name" value="CATION TRANSPORT PROTEIN CHAC-RELATED"/>
    <property type="match status" value="1"/>
</dbReference>
<dbReference type="AlphaFoldDB" id="A0A811PNQ4"/>
<dbReference type="Pfam" id="PF00929">
    <property type="entry name" value="RNase_T"/>
    <property type="match status" value="1"/>
</dbReference>
<dbReference type="InterPro" id="IPR012337">
    <property type="entry name" value="RNaseH-like_sf"/>
</dbReference>
<dbReference type="GO" id="GO:0000175">
    <property type="term" value="F:3'-5'-RNA exonuclease activity"/>
    <property type="evidence" value="ECO:0007669"/>
    <property type="project" value="InterPro"/>
</dbReference>
<keyword evidence="5" id="KW-0963">Cytoplasm</keyword>
<comment type="similarity">
    <text evidence="4">Belongs to the oligoribonuclease family.</text>
</comment>
<reference evidence="12" key="1">
    <citation type="submission" date="2020-10" db="EMBL/GenBank/DDBJ databases">
        <authorList>
            <person name="Han B."/>
            <person name="Lu T."/>
            <person name="Zhao Q."/>
            <person name="Huang X."/>
            <person name="Zhao Y."/>
        </authorList>
    </citation>
    <scope>NUCLEOTIDE SEQUENCE</scope>
</reference>
<evidence type="ECO:0000256" key="9">
    <source>
        <dbReference type="ARBA" id="ARBA00023239"/>
    </source>
</evidence>
<keyword evidence="10" id="KW-1133">Transmembrane helix</keyword>
<evidence type="ECO:0000256" key="4">
    <source>
        <dbReference type="ARBA" id="ARBA00009921"/>
    </source>
</evidence>
<feature type="domain" description="Exonuclease" evidence="11">
    <location>
        <begin position="265"/>
        <end position="439"/>
    </location>
</feature>
<protein>
    <recommendedName>
        <fullName evidence="11">Exonuclease domain-containing protein</fullName>
    </recommendedName>
</protein>
<dbReference type="SUPFAM" id="SSF53098">
    <property type="entry name" value="Ribonuclease H-like"/>
    <property type="match status" value="1"/>
</dbReference>
<comment type="similarity">
    <text evidence="3">Belongs to the gamma-glutamylcyclotransferase family.</text>
</comment>
<comment type="caution">
    <text evidence="12">The sequence shown here is derived from an EMBL/GenBank/DDBJ whole genome shotgun (WGS) entry which is preliminary data.</text>
</comment>
<gene>
    <name evidence="12" type="ORF">NCGR_LOCUS29258</name>
</gene>
<dbReference type="InterPro" id="IPR006840">
    <property type="entry name" value="ChaC"/>
</dbReference>
<dbReference type="PANTHER" id="PTHR12192:SF19">
    <property type="entry name" value="GAMMA-GLUTAMYLCYCLOTRANSFERASE 2-2"/>
    <property type="match status" value="1"/>
</dbReference>
<evidence type="ECO:0000256" key="2">
    <source>
        <dbReference type="ARBA" id="ARBA00004496"/>
    </source>
</evidence>
<dbReference type="GO" id="GO:0061928">
    <property type="term" value="F:glutathione specific gamma-glutamylcyclotransferase activity"/>
    <property type="evidence" value="ECO:0007669"/>
    <property type="project" value="InterPro"/>
</dbReference>
<keyword evidence="8" id="KW-0269">Exonuclease</keyword>
<keyword evidence="6" id="KW-0540">Nuclease</keyword>
<name>A0A811PNQ4_9POAL</name>
<dbReference type="Gene3D" id="3.10.490.10">
    <property type="entry name" value="Gamma-glutamyl cyclotransferase-like"/>
    <property type="match status" value="1"/>
</dbReference>
<comment type="subcellular location">
    <subcellularLocation>
        <location evidence="2">Cytoplasm</location>
    </subcellularLocation>
</comment>
<dbReference type="EMBL" id="CAJGYO010000007">
    <property type="protein sequence ID" value="CAD6244641.1"/>
    <property type="molecule type" value="Genomic_DNA"/>
</dbReference>
<dbReference type="GO" id="GO:0005737">
    <property type="term" value="C:cytoplasm"/>
    <property type="evidence" value="ECO:0007669"/>
    <property type="project" value="UniProtKB-SubCell"/>
</dbReference>
<dbReference type="FunFam" id="3.10.490.10:FF:000002">
    <property type="entry name" value="Gamma-glutamylcyclotransferase"/>
    <property type="match status" value="1"/>
</dbReference>
<dbReference type="CDD" id="cd06661">
    <property type="entry name" value="GGCT_like"/>
    <property type="match status" value="1"/>
</dbReference>
<evidence type="ECO:0000256" key="8">
    <source>
        <dbReference type="ARBA" id="ARBA00022839"/>
    </source>
</evidence>
<dbReference type="Proteomes" id="UP000604825">
    <property type="component" value="Unassembled WGS sequence"/>
</dbReference>
<evidence type="ECO:0000256" key="6">
    <source>
        <dbReference type="ARBA" id="ARBA00022722"/>
    </source>
</evidence>
<sequence>MPFYILRAVVGRSAKSAGEAAGLGTGRDRQRRTKILDPSCPPACPCPSARRCCRPRHTSGFSSSRGIGYTTSCRMVLWVFGYGSLIWNPGFDFDDKILGFIKGYKRTFNLACIDHRGTPEHPARTCTLETDDEAICWGIAYCVKGGPEKERKAMQYLERRECEYDQKISIDFYKEGDPLKPAVTGVLVFVSTPDPIGNKYYLGPAPLQDMARQIATANGPTGYNRDYLFSMEKALASINKNEQNDTTAVNYEAALVSSSGDYRMPLVWIDLEMTGLDITKDRILEIACVITDGKLTKQIEGPDLVISQSKDCLDNMGEWCKTHHAASGLTERVLQSELSEHDAEAKVLDFVRKHINSGTPLLAGNSVYVDLLFLKKYMPQLAAVFSHVIVDVSSIMALCIRWYPKERKQTPIKQKTHRAMDDIKESIAELKYYKDNIFKPQKSKR</sequence>
<comment type="cofactor">
    <cofactor evidence="1">
        <name>Mn(2+)</name>
        <dbReference type="ChEBI" id="CHEBI:29035"/>
    </cofactor>
</comment>
<evidence type="ECO:0000256" key="5">
    <source>
        <dbReference type="ARBA" id="ARBA00022490"/>
    </source>
</evidence>
<dbReference type="InterPro" id="IPR036397">
    <property type="entry name" value="RNaseH_sf"/>
</dbReference>